<organism evidence="5 6">
    <name type="scientific">Candidatus Clostridium stratigraminis</name>
    <dbReference type="NCBI Taxonomy" id="3381661"/>
    <lineage>
        <taxon>Bacteria</taxon>
        <taxon>Bacillati</taxon>
        <taxon>Bacillota</taxon>
        <taxon>Clostridia</taxon>
        <taxon>Eubacteriales</taxon>
        <taxon>Clostridiaceae</taxon>
        <taxon>Clostridium</taxon>
    </lineage>
</organism>
<protein>
    <submittedName>
        <fullName evidence="5">ArsR/SmtB family transcription factor</fullName>
    </submittedName>
</protein>
<evidence type="ECO:0000313" key="5">
    <source>
        <dbReference type="EMBL" id="MFL0245729.1"/>
    </source>
</evidence>
<dbReference type="InterPro" id="IPR001845">
    <property type="entry name" value="HTH_ArsR_DNA-bd_dom"/>
</dbReference>
<dbReference type="SMART" id="SM00418">
    <property type="entry name" value="HTH_ARSR"/>
    <property type="match status" value="1"/>
</dbReference>
<evidence type="ECO:0000259" key="4">
    <source>
        <dbReference type="PROSITE" id="PS50987"/>
    </source>
</evidence>
<reference evidence="5 6" key="1">
    <citation type="submission" date="2024-11" db="EMBL/GenBank/DDBJ databases">
        <authorList>
            <person name="Heng Y.C."/>
            <person name="Lim A.C.H."/>
            <person name="Lee J.K.Y."/>
            <person name="Kittelmann S."/>
        </authorList>
    </citation>
    <scope>NUCLEOTIDE SEQUENCE [LARGE SCALE GENOMIC DNA]</scope>
    <source>
        <strain evidence="5 6">WILCCON 0185</strain>
    </source>
</reference>
<keyword evidence="6" id="KW-1185">Reference proteome</keyword>
<dbReference type="InterPro" id="IPR051081">
    <property type="entry name" value="HTH_MetalResp_TranReg"/>
</dbReference>
<feature type="domain" description="HTH arsR-type" evidence="4">
    <location>
        <begin position="263"/>
        <end position="355"/>
    </location>
</feature>
<dbReference type="PRINTS" id="PR00778">
    <property type="entry name" value="HTHARSR"/>
</dbReference>
<evidence type="ECO:0000256" key="1">
    <source>
        <dbReference type="ARBA" id="ARBA00023015"/>
    </source>
</evidence>
<dbReference type="Pfam" id="PF01022">
    <property type="entry name" value="HTH_5"/>
    <property type="match status" value="1"/>
</dbReference>
<keyword evidence="3" id="KW-0804">Transcription</keyword>
<accession>A0ABW8T3P5</accession>
<dbReference type="CDD" id="cd00090">
    <property type="entry name" value="HTH_ARSR"/>
    <property type="match status" value="1"/>
</dbReference>
<dbReference type="PANTHER" id="PTHR33154:SF33">
    <property type="entry name" value="TRANSCRIPTIONAL REPRESSOR SDPR"/>
    <property type="match status" value="1"/>
</dbReference>
<sequence length="355" mass="42713">MKTKNNQVSFIIHPPVEFIYALHFTANMEEMDKFFLQFNYVQAEDVKQKIDFMRKKLTKYIAAELTYFFKWPEIKHVLGRIATQNHNLGSVHEFISFIEKIDSKILSSYILNQNYSDNPKVQELIISMLEKNENEDLRDVISDTVYKQEDIKEKLLESLESPEELKLRLCILLRQFYEKCYSPIEKEILECLKPFRERYEKLFAEDSKYFFEEYLKRYSEAKDRNFIIHIGYFIQVRPWAFYISPYNNCEWINIGMYTEQFPKSYMEKERIKKFLKILSDNKRFEMVELLAKKEWYGLELASELNLTPPTVFYHINSLLDLNLVTFRKDGNKTYYKLNKIKLEELSQGISKVILS</sequence>
<comment type="caution">
    <text evidence="5">The sequence shown here is derived from an EMBL/GenBank/DDBJ whole genome shotgun (WGS) entry which is preliminary data.</text>
</comment>
<dbReference type="EMBL" id="JBJHZZ010000001">
    <property type="protein sequence ID" value="MFL0245729.1"/>
    <property type="molecule type" value="Genomic_DNA"/>
</dbReference>
<dbReference type="InterPro" id="IPR036390">
    <property type="entry name" value="WH_DNA-bd_sf"/>
</dbReference>
<keyword evidence="1" id="KW-0805">Transcription regulation</keyword>
<dbReference type="InterPro" id="IPR011991">
    <property type="entry name" value="ArsR-like_HTH"/>
</dbReference>
<evidence type="ECO:0000313" key="6">
    <source>
        <dbReference type="Proteomes" id="UP001623591"/>
    </source>
</evidence>
<dbReference type="SUPFAM" id="SSF46785">
    <property type="entry name" value="Winged helix' DNA-binding domain"/>
    <property type="match status" value="1"/>
</dbReference>
<name>A0ABW8T3P5_9CLOT</name>
<dbReference type="RefSeq" id="WP_406768182.1">
    <property type="nucleotide sequence ID" value="NZ_JBJHZZ010000001.1"/>
</dbReference>
<evidence type="ECO:0000256" key="2">
    <source>
        <dbReference type="ARBA" id="ARBA00023125"/>
    </source>
</evidence>
<dbReference type="Proteomes" id="UP001623591">
    <property type="component" value="Unassembled WGS sequence"/>
</dbReference>
<dbReference type="InterPro" id="IPR036388">
    <property type="entry name" value="WH-like_DNA-bd_sf"/>
</dbReference>
<keyword evidence="2" id="KW-0238">DNA-binding</keyword>
<dbReference type="PROSITE" id="PS50987">
    <property type="entry name" value="HTH_ARSR_2"/>
    <property type="match status" value="1"/>
</dbReference>
<proteinExistence type="predicted"/>
<dbReference type="PANTHER" id="PTHR33154">
    <property type="entry name" value="TRANSCRIPTIONAL REGULATOR, ARSR FAMILY"/>
    <property type="match status" value="1"/>
</dbReference>
<gene>
    <name evidence="5" type="ORF">ACJDUG_01900</name>
</gene>
<dbReference type="Gene3D" id="1.10.10.10">
    <property type="entry name" value="Winged helix-like DNA-binding domain superfamily/Winged helix DNA-binding domain"/>
    <property type="match status" value="1"/>
</dbReference>
<evidence type="ECO:0000256" key="3">
    <source>
        <dbReference type="ARBA" id="ARBA00023163"/>
    </source>
</evidence>